<organism evidence="2 3">
    <name type="scientific">Terriglobus roseus</name>
    <dbReference type="NCBI Taxonomy" id="392734"/>
    <lineage>
        <taxon>Bacteria</taxon>
        <taxon>Pseudomonadati</taxon>
        <taxon>Acidobacteriota</taxon>
        <taxon>Terriglobia</taxon>
        <taxon>Terriglobales</taxon>
        <taxon>Acidobacteriaceae</taxon>
        <taxon>Terriglobus</taxon>
    </lineage>
</organism>
<keyword evidence="2" id="KW-0808">Transferase</keyword>
<proteinExistence type="inferred from homology"/>
<accession>A0A1G7GSW5</accession>
<dbReference type="EMBL" id="LT629690">
    <property type="protein sequence ID" value="SDE91235.1"/>
    <property type="molecule type" value="Genomic_DNA"/>
</dbReference>
<dbReference type="InterPro" id="IPR000600">
    <property type="entry name" value="ROK"/>
</dbReference>
<dbReference type="OrthoDB" id="9795247at2"/>
<evidence type="ECO:0000256" key="1">
    <source>
        <dbReference type="ARBA" id="ARBA00006479"/>
    </source>
</evidence>
<dbReference type="PANTHER" id="PTHR18964:SF149">
    <property type="entry name" value="BIFUNCTIONAL UDP-N-ACETYLGLUCOSAMINE 2-EPIMERASE_N-ACETYLMANNOSAMINE KINASE"/>
    <property type="match status" value="1"/>
</dbReference>
<dbReference type="InterPro" id="IPR043129">
    <property type="entry name" value="ATPase_NBD"/>
</dbReference>
<sequence length="316" mass="33543">MRHAIGIDLGGSHVSIGIVREHSLLTSRDIPVKATRGLAPLLPDIRNTVLSLLQEVALLPSDCMGIALSLPSLVDFYARKIASVNDKYPDAQTINLEAWCNEAFGLPIAVENDARMALLGEAVAGSAQQSKDVVMLTLGTGVGCAVMLNGKLMRTAAPQGGNLGGHIPVRLDGRPCTCGAIGCMESEASGWALPLIARERADFHLSALSRETTIDFETVFRHSDAGDELAQQLLQHCIHVWSVGAVGLVHAYGPELMVFGGGVSTRAGDVLPAIHAYVQRHAWAPAGDVKIVQAQLGNRSPLYAAIPLLEELSRGR</sequence>
<evidence type="ECO:0000313" key="2">
    <source>
        <dbReference type="EMBL" id="SDE91235.1"/>
    </source>
</evidence>
<dbReference type="PANTHER" id="PTHR18964">
    <property type="entry name" value="ROK (REPRESSOR, ORF, KINASE) FAMILY"/>
    <property type="match status" value="1"/>
</dbReference>
<dbReference type="Gene3D" id="3.30.420.40">
    <property type="match status" value="2"/>
</dbReference>
<name>A0A1G7GSW5_9BACT</name>
<dbReference type="Proteomes" id="UP000182427">
    <property type="component" value="Chromosome I"/>
</dbReference>
<protein>
    <submittedName>
        <fullName evidence="2">Glucokinase</fullName>
    </submittedName>
</protein>
<gene>
    <name evidence="2" type="ORF">SAMN05444167_0793</name>
</gene>
<dbReference type="SUPFAM" id="SSF53067">
    <property type="entry name" value="Actin-like ATPase domain"/>
    <property type="match status" value="1"/>
</dbReference>
<dbReference type="RefSeq" id="WP_083344006.1">
    <property type="nucleotide sequence ID" value="NZ_LT629690.1"/>
</dbReference>
<evidence type="ECO:0000313" key="3">
    <source>
        <dbReference type="Proteomes" id="UP000182427"/>
    </source>
</evidence>
<reference evidence="2 3" key="1">
    <citation type="submission" date="2016-10" db="EMBL/GenBank/DDBJ databases">
        <authorList>
            <person name="de Groot N.N."/>
        </authorList>
    </citation>
    <scope>NUCLEOTIDE SEQUENCE [LARGE SCALE GENOMIC DNA]</scope>
    <source>
        <strain evidence="2 3">GAS232</strain>
    </source>
</reference>
<dbReference type="AlphaFoldDB" id="A0A1G7GSW5"/>
<dbReference type="Pfam" id="PF00480">
    <property type="entry name" value="ROK"/>
    <property type="match status" value="1"/>
</dbReference>
<dbReference type="GO" id="GO:0016301">
    <property type="term" value="F:kinase activity"/>
    <property type="evidence" value="ECO:0007669"/>
    <property type="project" value="UniProtKB-KW"/>
</dbReference>
<comment type="similarity">
    <text evidence="1">Belongs to the ROK (NagC/XylR) family.</text>
</comment>
<keyword evidence="2" id="KW-0418">Kinase</keyword>
<keyword evidence="3" id="KW-1185">Reference proteome</keyword>